<name>A0A1I3IT50_9ACTN</name>
<dbReference type="InterPro" id="IPR046151">
    <property type="entry name" value="DUF6153"/>
</dbReference>
<accession>A0A1I3IT50</accession>
<proteinExistence type="predicted"/>
<reference evidence="2 3" key="1">
    <citation type="submission" date="2016-10" db="EMBL/GenBank/DDBJ databases">
        <authorList>
            <person name="de Groot N.N."/>
        </authorList>
    </citation>
    <scope>NUCLEOTIDE SEQUENCE [LARGE SCALE GENOMIC DNA]</scope>
    <source>
        <strain evidence="2 3">CGMCC 1.11156</strain>
    </source>
</reference>
<organism evidence="2 3">
    <name type="scientific">Nocardioides psychrotolerans</name>
    <dbReference type="NCBI Taxonomy" id="1005945"/>
    <lineage>
        <taxon>Bacteria</taxon>
        <taxon>Bacillati</taxon>
        <taxon>Actinomycetota</taxon>
        <taxon>Actinomycetes</taxon>
        <taxon>Propionibacteriales</taxon>
        <taxon>Nocardioidaceae</taxon>
        <taxon>Nocardioides</taxon>
    </lineage>
</organism>
<dbReference type="STRING" id="1005945.SAMN05216561_109136"/>
<dbReference type="AlphaFoldDB" id="A0A1I3IT50"/>
<evidence type="ECO:0000313" key="2">
    <source>
        <dbReference type="EMBL" id="SFI51115.1"/>
    </source>
</evidence>
<dbReference type="Proteomes" id="UP000198649">
    <property type="component" value="Unassembled WGS sequence"/>
</dbReference>
<keyword evidence="3" id="KW-1185">Reference proteome</keyword>
<feature type="transmembrane region" description="Helical" evidence="1">
    <location>
        <begin position="97"/>
        <end position="116"/>
    </location>
</feature>
<dbReference type="Pfam" id="PF19650">
    <property type="entry name" value="DUF6153"/>
    <property type="match status" value="1"/>
</dbReference>
<keyword evidence="1" id="KW-0812">Transmembrane</keyword>
<keyword evidence="1" id="KW-1133">Transmembrane helix</keyword>
<evidence type="ECO:0000256" key="1">
    <source>
        <dbReference type="SAM" id="Phobius"/>
    </source>
</evidence>
<dbReference type="RefSeq" id="WP_143099760.1">
    <property type="nucleotide sequence ID" value="NZ_BKAF01000011.1"/>
</dbReference>
<protein>
    <submittedName>
        <fullName evidence="2">Uncharacterized protein</fullName>
    </submittedName>
</protein>
<evidence type="ECO:0000313" key="3">
    <source>
        <dbReference type="Proteomes" id="UP000198649"/>
    </source>
</evidence>
<dbReference type="EMBL" id="FOQG01000009">
    <property type="protein sequence ID" value="SFI51115.1"/>
    <property type="molecule type" value="Genomic_DNA"/>
</dbReference>
<gene>
    <name evidence="2" type="ORF">SAMN05216561_109136</name>
</gene>
<sequence length="156" mass="15637">MSRRGAIPIRRVAGASAARLLVVLAALAGLFAMHGMSEHGVAHHDSSSMSAESPSGDAMAMGLGAAASVADAAADVQTGAAVTATAAGDLVGHGADMAMTLCLAVLAGLVLLLTRGRGLWVGLVMRPIVAGADARMARTARDPVPPDLFVLSIQRC</sequence>
<keyword evidence="1" id="KW-0472">Membrane</keyword>